<gene>
    <name evidence="2" type="ordered locus">Alvin_0214</name>
</gene>
<feature type="domain" description="Glycosyltransferase 2-like" evidence="1">
    <location>
        <begin position="322"/>
        <end position="438"/>
    </location>
</feature>
<dbReference type="InterPro" id="IPR029044">
    <property type="entry name" value="Nucleotide-diphossugar_trans"/>
</dbReference>
<dbReference type="GO" id="GO:0016758">
    <property type="term" value="F:hexosyltransferase activity"/>
    <property type="evidence" value="ECO:0007669"/>
    <property type="project" value="UniProtKB-ARBA"/>
</dbReference>
<dbReference type="SUPFAM" id="SSF53448">
    <property type="entry name" value="Nucleotide-diphospho-sugar transferases"/>
    <property type="match status" value="1"/>
</dbReference>
<dbReference type="HOGENOM" id="CLU_303421_0_0_6"/>
<organism evidence="2 3">
    <name type="scientific">Allochromatium vinosum (strain ATCC 17899 / DSM 180 / NBRC 103801 / NCIMB 10441 / D)</name>
    <name type="common">Chromatium vinosum</name>
    <dbReference type="NCBI Taxonomy" id="572477"/>
    <lineage>
        <taxon>Bacteria</taxon>
        <taxon>Pseudomonadati</taxon>
        <taxon>Pseudomonadota</taxon>
        <taxon>Gammaproteobacteria</taxon>
        <taxon>Chromatiales</taxon>
        <taxon>Chromatiaceae</taxon>
        <taxon>Allochromatium</taxon>
    </lineage>
</organism>
<proteinExistence type="predicted"/>
<name>D3RMC3_ALLVD</name>
<dbReference type="SUPFAM" id="SSF52540">
    <property type="entry name" value="P-loop containing nucleoside triphosphate hydrolases"/>
    <property type="match status" value="1"/>
</dbReference>
<dbReference type="PANTHER" id="PTHR22916">
    <property type="entry name" value="GLYCOSYLTRANSFERASE"/>
    <property type="match status" value="1"/>
</dbReference>
<dbReference type="CAZy" id="GT2">
    <property type="family name" value="Glycosyltransferase Family 2"/>
</dbReference>
<keyword evidence="2" id="KW-0808">Transferase</keyword>
<evidence type="ECO:0000313" key="3">
    <source>
        <dbReference type="Proteomes" id="UP000001441"/>
    </source>
</evidence>
<dbReference type="InterPro" id="IPR001173">
    <property type="entry name" value="Glyco_trans_2-like"/>
</dbReference>
<dbReference type="OrthoDB" id="9805612at2"/>
<dbReference type="PANTHER" id="PTHR22916:SF3">
    <property type="entry name" value="UDP-GLCNAC:BETAGAL BETA-1,3-N-ACETYLGLUCOSAMINYLTRANSFERASE-LIKE PROTEIN 1"/>
    <property type="match status" value="1"/>
</dbReference>
<reference evidence="2 3" key="1">
    <citation type="journal article" date="2011" name="Stand. Genomic Sci.">
        <title>Complete genome sequence of Allochromatium vinosum DSM 180(T).</title>
        <authorList>
            <person name="Weissgerber T."/>
            <person name="Zigann R."/>
            <person name="Bruce D."/>
            <person name="Chang Y.J."/>
            <person name="Detter J.C."/>
            <person name="Han C."/>
            <person name="Hauser L."/>
            <person name="Jeffries C.D."/>
            <person name="Land M."/>
            <person name="Munk A.C."/>
            <person name="Tapia R."/>
            <person name="Dahl C."/>
        </authorList>
    </citation>
    <scope>NUCLEOTIDE SEQUENCE [LARGE SCALE GENOMIC DNA]</scope>
    <source>
        <strain evidence="3">ATCC 17899 / DSM 180 / NBRC 103801 / NCIMB 10441 / D</strain>
    </source>
</reference>
<accession>D3RMC3</accession>
<dbReference type="eggNOG" id="COG0463">
    <property type="taxonomic scope" value="Bacteria"/>
</dbReference>
<dbReference type="Gene3D" id="3.90.550.10">
    <property type="entry name" value="Spore Coat Polysaccharide Biosynthesis Protein SpsA, Chain A"/>
    <property type="match status" value="1"/>
</dbReference>
<dbReference type="Pfam" id="PF00535">
    <property type="entry name" value="Glycos_transf_2"/>
    <property type="match status" value="1"/>
</dbReference>
<dbReference type="RefSeq" id="WP_012969457.1">
    <property type="nucleotide sequence ID" value="NC_013851.1"/>
</dbReference>
<keyword evidence="3" id="KW-1185">Reference proteome</keyword>
<dbReference type="KEGG" id="alv:Alvin_0214"/>
<dbReference type="EMBL" id="CP001896">
    <property type="protein sequence ID" value="ADC61181.1"/>
    <property type="molecule type" value="Genomic_DNA"/>
</dbReference>
<sequence length="981" mass="112737">MRTVHDNPPNPRILHMPRFRLVHLSPGRWRHLRTQARQRKIAALIAQSPYFDADFYLAQAPDVAARTYWVENPALHYLLYGGQEGRRPSACFNSGWYLEQYPDVKAAGMNPLLHYLHHGRTEGRLPRPLRALTWHERLWSSEAIEAQRQALQELETLLDSHEGCAQEASAAAWSLGRWYAWMDQWPEAARVMKRFSQIADPVPGHLAPHLLDIDAAMRVGEFGQAHDRLKPLLERRPDHADLCLLAANLIQAEAQDDRDDTAIRQRLAWINRPYLAQGLEPLGLRSNANPSAPVPMLDRLRTDTRATRRRAAPGTDVQTLVSIIVPAWNAATTLETALESLVRQTWTDLDVIVVDDCSSDDTAAIVERFATRDPRVRLLRHASNRGAYAARNTGLASARGAFITTHDSDDWSHPRKIESQVRPLLESDVLVATLSHWVRTSRDLRFGQWSTPSGWMGWVHRNVSSLMFKRSVFEQLGYWDRVKVNADTEYYYRVIKAFGADRVREVLPGIPLSFARHSPTSLTQHPETSLRSVFGGMRKAYQDAAYQWHAQARAPSDLYVPAHPDKRPFPAPPEICHLNDSLQTECSDTTDSNHVVSFEIQRPDTQEQTSVIRKALFGQKKKIEIVLHVGMPKCGSSALQAYLSGVDFEKASKGRFAYLALTKEKRILTPHELHKITLRSPRRYTSSCSVESFKTFSPEDKKNLQKKIRHIGNRYDKIVFSCEGWGFNHRFFSDEDLFAHEDFRVRILAYIRPQIEWLNSAWWQWGAWTDLSFDKWIETQKGNLNWNRLHQNWSQKNWVEGVDFRLMQGDVVHDFLDYLGLDRTERHTESPLINQSLPAPLLRLFQRHRELRAGPHDSETDFILSRRLNLDSGKSPWVIHSDLAKKLIGFFLSENRKLSFSLTPAQRKSMLEDERWWTSELYSLRAAKNPTPEEPDLEDLEALAVAALRAIIDLDRQIQKTKNANSLERKIRSAFGSKFIP</sequence>
<dbReference type="STRING" id="572477.Alvin_0214"/>
<dbReference type="CDD" id="cd00761">
    <property type="entry name" value="Glyco_tranf_GTA_type"/>
    <property type="match status" value="1"/>
</dbReference>
<dbReference type="AlphaFoldDB" id="D3RMC3"/>
<dbReference type="InterPro" id="IPR027417">
    <property type="entry name" value="P-loop_NTPase"/>
</dbReference>
<dbReference type="Gene3D" id="3.40.50.300">
    <property type="entry name" value="P-loop containing nucleotide triphosphate hydrolases"/>
    <property type="match status" value="1"/>
</dbReference>
<evidence type="ECO:0000259" key="1">
    <source>
        <dbReference type="Pfam" id="PF00535"/>
    </source>
</evidence>
<dbReference type="Proteomes" id="UP000001441">
    <property type="component" value="Chromosome"/>
</dbReference>
<protein>
    <submittedName>
        <fullName evidence="2">Glycosyl transferase family 2</fullName>
    </submittedName>
</protein>
<evidence type="ECO:0000313" key="2">
    <source>
        <dbReference type="EMBL" id="ADC61181.1"/>
    </source>
</evidence>